<comment type="caution">
    <text evidence="6">The sequence shown here is derived from an EMBL/GenBank/DDBJ whole genome shotgun (WGS) entry which is preliminary data.</text>
</comment>
<dbReference type="Proteomes" id="UP000317078">
    <property type="component" value="Unassembled WGS sequence"/>
</dbReference>
<evidence type="ECO:0000256" key="2">
    <source>
        <dbReference type="ARBA" id="ARBA00008072"/>
    </source>
</evidence>
<dbReference type="CDD" id="cd08255">
    <property type="entry name" value="2-desacetyl-2-hydroxyethyl_bacteriochlorophyllide_like"/>
    <property type="match status" value="1"/>
</dbReference>
<dbReference type="RefSeq" id="WP_140881664.1">
    <property type="nucleotide sequence ID" value="NZ_RCZP01000003.1"/>
</dbReference>
<evidence type="ECO:0000256" key="5">
    <source>
        <dbReference type="ARBA" id="ARBA00023002"/>
    </source>
</evidence>
<dbReference type="GO" id="GO:0016491">
    <property type="term" value="F:oxidoreductase activity"/>
    <property type="evidence" value="ECO:0007669"/>
    <property type="project" value="UniProtKB-KW"/>
</dbReference>
<sequence length="335" mass="35561">MSAPLPGASLTATAFWTTEPGQGAIHGETLRAPGPGELLVRTLASGISRGTERLVFHGRVPEAEWARMRAPLQAGDFPFPVKYGYAAVGLVEDGPLDWLGSRVFCLHPHQDRFVAPVALCARVPDSVPEWRAVLAANMETALNVIWDAQPLAGERALVVGAGVVGLLCAWLVARFPAVEVVIADPDARRGPVAKSLGLRLVAPEEAPGERDLIIHASGQPEGLRTALRCAGFEARILEASWFGDKECALPLGGGFHGGRVTLRSTQVGQIAGPMRGRRSHAERMALALRLLADPALDALCGPMVAFRDLPRAMAGLLDDPPEGQPAPLCPVVTYE</sequence>
<dbReference type="PANTHER" id="PTHR43350:SF19">
    <property type="entry name" value="D-GULOSIDE 3-DEHYDROGENASE"/>
    <property type="match status" value="1"/>
</dbReference>
<organism evidence="6 7">
    <name type="scientific">Muricoccus nepalensis</name>
    <dbReference type="NCBI Taxonomy" id="1854500"/>
    <lineage>
        <taxon>Bacteria</taxon>
        <taxon>Pseudomonadati</taxon>
        <taxon>Pseudomonadota</taxon>
        <taxon>Alphaproteobacteria</taxon>
        <taxon>Acetobacterales</taxon>
        <taxon>Roseomonadaceae</taxon>
        <taxon>Muricoccus</taxon>
    </lineage>
</organism>
<dbReference type="Gene3D" id="3.40.50.720">
    <property type="entry name" value="NAD(P)-binding Rossmann-like Domain"/>
    <property type="match status" value="1"/>
</dbReference>
<keyword evidence="3" id="KW-0479">Metal-binding</keyword>
<evidence type="ECO:0000256" key="4">
    <source>
        <dbReference type="ARBA" id="ARBA00022833"/>
    </source>
</evidence>
<name>A0A502GE30_9PROT</name>
<dbReference type="SUPFAM" id="SSF50129">
    <property type="entry name" value="GroES-like"/>
    <property type="match status" value="1"/>
</dbReference>
<evidence type="ECO:0000256" key="3">
    <source>
        <dbReference type="ARBA" id="ARBA00022723"/>
    </source>
</evidence>
<keyword evidence="5" id="KW-0560">Oxidoreductase</keyword>
<gene>
    <name evidence="6" type="ORF">EAH89_04835</name>
</gene>
<dbReference type="EMBL" id="RCZP01000003">
    <property type="protein sequence ID" value="TPG59570.1"/>
    <property type="molecule type" value="Genomic_DNA"/>
</dbReference>
<evidence type="ECO:0000256" key="1">
    <source>
        <dbReference type="ARBA" id="ARBA00001947"/>
    </source>
</evidence>
<dbReference type="PANTHER" id="PTHR43350">
    <property type="entry name" value="NAD-DEPENDENT ALCOHOL DEHYDROGENASE"/>
    <property type="match status" value="1"/>
</dbReference>
<comment type="cofactor">
    <cofactor evidence="1">
        <name>Zn(2+)</name>
        <dbReference type="ChEBI" id="CHEBI:29105"/>
    </cofactor>
</comment>
<reference evidence="6 7" key="1">
    <citation type="journal article" date="2019" name="Environ. Microbiol.">
        <title>Species interactions and distinct microbial communities in high Arctic permafrost affected cryosols are associated with the CH4 and CO2 gas fluxes.</title>
        <authorList>
            <person name="Altshuler I."/>
            <person name="Hamel J."/>
            <person name="Turney S."/>
            <person name="Magnuson E."/>
            <person name="Levesque R."/>
            <person name="Greer C."/>
            <person name="Whyte L.G."/>
        </authorList>
    </citation>
    <scope>NUCLEOTIDE SEQUENCE [LARGE SCALE GENOMIC DNA]</scope>
    <source>
        <strain evidence="6 7">S9.3B</strain>
    </source>
</reference>
<evidence type="ECO:0000313" key="7">
    <source>
        <dbReference type="Proteomes" id="UP000317078"/>
    </source>
</evidence>
<keyword evidence="4" id="KW-0862">Zinc</keyword>
<proteinExistence type="inferred from homology"/>
<accession>A0A502GE30</accession>
<dbReference type="InterPro" id="IPR036291">
    <property type="entry name" value="NAD(P)-bd_dom_sf"/>
</dbReference>
<dbReference type="AlphaFoldDB" id="A0A502GE30"/>
<evidence type="ECO:0000313" key="6">
    <source>
        <dbReference type="EMBL" id="TPG59570.1"/>
    </source>
</evidence>
<dbReference type="Gene3D" id="3.90.180.10">
    <property type="entry name" value="Medium-chain alcohol dehydrogenases, catalytic domain"/>
    <property type="match status" value="1"/>
</dbReference>
<dbReference type="OrthoDB" id="9781588at2"/>
<dbReference type="InterPro" id="IPR011032">
    <property type="entry name" value="GroES-like_sf"/>
</dbReference>
<comment type="similarity">
    <text evidence="2">Belongs to the zinc-containing alcohol dehydrogenase family.</text>
</comment>
<protein>
    <submittedName>
        <fullName evidence="6">Dehydrogenase</fullName>
    </submittedName>
</protein>
<dbReference type="GO" id="GO:0046872">
    <property type="term" value="F:metal ion binding"/>
    <property type="evidence" value="ECO:0007669"/>
    <property type="project" value="UniProtKB-KW"/>
</dbReference>
<keyword evidence="7" id="KW-1185">Reference proteome</keyword>
<dbReference type="SUPFAM" id="SSF51735">
    <property type="entry name" value="NAD(P)-binding Rossmann-fold domains"/>
    <property type="match status" value="1"/>
</dbReference>